<keyword evidence="2" id="KW-1185">Reference proteome</keyword>
<evidence type="ECO:0000313" key="1">
    <source>
        <dbReference type="EMBL" id="KAL3309619.1"/>
    </source>
</evidence>
<dbReference type="Proteomes" id="UP001626550">
    <property type="component" value="Unassembled WGS sequence"/>
</dbReference>
<reference evidence="1 2" key="1">
    <citation type="submission" date="2024-11" db="EMBL/GenBank/DDBJ databases">
        <title>Adaptive evolution of stress response genes in parasites aligns with host niche diversity.</title>
        <authorList>
            <person name="Hahn C."/>
            <person name="Resl P."/>
        </authorList>
    </citation>
    <scope>NUCLEOTIDE SEQUENCE [LARGE SCALE GENOMIC DNA]</scope>
    <source>
        <strain evidence="1">EGGRZ-B1_66</strain>
        <tissue evidence="1">Body</tissue>
    </source>
</reference>
<protein>
    <submittedName>
        <fullName evidence="1">Uncharacterized protein</fullName>
    </submittedName>
</protein>
<comment type="caution">
    <text evidence="1">The sequence shown here is derived from an EMBL/GenBank/DDBJ whole genome shotgun (WGS) entry which is preliminary data.</text>
</comment>
<feature type="non-terminal residue" evidence="1">
    <location>
        <position position="1"/>
    </location>
</feature>
<dbReference type="AlphaFoldDB" id="A0ABD2PQL2"/>
<sequence length="99" mass="11568">ELLQYEDALCRADSTSCYQIADYRESHRGRSLEIEIPHALRSHPASWHSFKVTFAEKWNRLPKTFRRNPSSLHFKQRLMGHFDEAGVSRVLGLNRKTAI</sequence>
<accession>A0ABD2PQL2</accession>
<dbReference type="EMBL" id="JBJKFK010003722">
    <property type="protein sequence ID" value="KAL3309619.1"/>
    <property type="molecule type" value="Genomic_DNA"/>
</dbReference>
<gene>
    <name evidence="1" type="ORF">Ciccas_011833</name>
</gene>
<evidence type="ECO:0000313" key="2">
    <source>
        <dbReference type="Proteomes" id="UP001626550"/>
    </source>
</evidence>
<organism evidence="1 2">
    <name type="scientific">Cichlidogyrus casuarinus</name>
    <dbReference type="NCBI Taxonomy" id="1844966"/>
    <lineage>
        <taxon>Eukaryota</taxon>
        <taxon>Metazoa</taxon>
        <taxon>Spiralia</taxon>
        <taxon>Lophotrochozoa</taxon>
        <taxon>Platyhelminthes</taxon>
        <taxon>Monogenea</taxon>
        <taxon>Monopisthocotylea</taxon>
        <taxon>Dactylogyridea</taxon>
        <taxon>Ancyrocephalidae</taxon>
        <taxon>Cichlidogyrus</taxon>
    </lineage>
</organism>
<name>A0ABD2PQL2_9PLAT</name>
<proteinExistence type="predicted"/>